<dbReference type="InterPro" id="IPR028909">
    <property type="entry name" value="bL21-like"/>
</dbReference>
<dbReference type="HAMAP" id="MF_01363">
    <property type="entry name" value="Ribosomal_bL21"/>
    <property type="match status" value="1"/>
</dbReference>
<dbReference type="EMBL" id="CAFBPN010000062">
    <property type="protein sequence ID" value="CAB5025154.1"/>
    <property type="molecule type" value="Genomic_DNA"/>
</dbReference>
<name>A0A6J7R8V5_9ZZZZ</name>
<dbReference type="GO" id="GO:0006412">
    <property type="term" value="P:translation"/>
    <property type="evidence" value="ECO:0007669"/>
    <property type="project" value="InterPro"/>
</dbReference>
<accession>A0A6J7R8V5</accession>
<dbReference type="GO" id="GO:0003723">
    <property type="term" value="F:RNA binding"/>
    <property type="evidence" value="ECO:0007669"/>
    <property type="project" value="InterPro"/>
</dbReference>
<dbReference type="AlphaFoldDB" id="A0A6J7R8V5"/>
<dbReference type="PANTHER" id="PTHR21349:SF0">
    <property type="entry name" value="LARGE RIBOSOMAL SUBUNIT PROTEIN BL21M"/>
    <property type="match status" value="1"/>
</dbReference>
<dbReference type="SUPFAM" id="SSF141091">
    <property type="entry name" value="L21p-like"/>
    <property type="match status" value="1"/>
</dbReference>
<dbReference type="PANTHER" id="PTHR21349">
    <property type="entry name" value="50S RIBOSOMAL PROTEIN L21"/>
    <property type="match status" value="1"/>
</dbReference>
<comment type="similarity">
    <text evidence="1">Belongs to the bacterial ribosomal protein bL21 family.</text>
</comment>
<keyword evidence="3" id="KW-0687">Ribonucleoprotein</keyword>
<proteinExistence type="inferred from homology"/>
<protein>
    <submittedName>
        <fullName evidence="4">Unannotated protein</fullName>
    </submittedName>
</protein>
<gene>
    <name evidence="4" type="ORF">UFOPK4098_01091</name>
    <name evidence="5" type="ORF">UFOPK4347_01011</name>
</gene>
<reference evidence="4" key="1">
    <citation type="submission" date="2020-05" db="EMBL/GenBank/DDBJ databases">
        <authorList>
            <person name="Chiriac C."/>
            <person name="Salcher M."/>
            <person name="Ghai R."/>
            <person name="Kavagutti S V."/>
        </authorList>
    </citation>
    <scope>NUCLEOTIDE SEQUENCE</scope>
</reference>
<dbReference type="InterPro" id="IPR001787">
    <property type="entry name" value="Ribosomal_bL21"/>
</dbReference>
<dbReference type="GO" id="GO:1990904">
    <property type="term" value="C:ribonucleoprotein complex"/>
    <property type="evidence" value="ECO:0007669"/>
    <property type="project" value="UniProtKB-KW"/>
</dbReference>
<dbReference type="GO" id="GO:0005737">
    <property type="term" value="C:cytoplasm"/>
    <property type="evidence" value="ECO:0007669"/>
    <property type="project" value="UniProtKB-ARBA"/>
</dbReference>
<dbReference type="NCBIfam" id="TIGR00061">
    <property type="entry name" value="L21"/>
    <property type="match status" value="1"/>
</dbReference>
<dbReference type="EMBL" id="CAFBQU010000024">
    <property type="protein sequence ID" value="CAB5065762.1"/>
    <property type="molecule type" value="Genomic_DNA"/>
</dbReference>
<dbReference type="GO" id="GO:0003735">
    <property type="term" value="F:structural constituent of ribosome"/>
    <property type="evidence" value="ECO:0007669"/>
    <property type="project" value="InterPro"/>
</dbReference>
<evidence type="ECO:0000256" key="3">
    <source>
        <dbReference type="ARBA" id="ARBA00023274"/>
    </source>
</evidence>
<keyword evidence="2" id="KW-0689">Ribosomal protein</keyword>
<evidence type="ECO:0000313" key="4">
    <source>
        <dbReference type="EMBL" id="CAB5025154.1"/>
    </source>
</evidence>
<evidence type="ECO:0000256" key="1">
    <source>
        <dbReference type="ARBA" id="ARBA00008563"/>
    </source>
</evidence>
<dbReference type="InterPro" id="IPR036164">
    <property type="entry name" value="bL21-like_sf"/>
</dbReference>
<evidence type="ECO:0000256" key="2">
    <source>
        <dbReference type="ARBA" id="ARBA00022980"/>
    </source>
</evidence>
<organism evidence="4">
    <name type="scientific">freshwater metagenome</name>
    <dbReference type="NCBI Taxonomy" id="449393"/>
    <lineage>
        <taxon>unclassified sequences</taxon>
        <taxon>metagenomes</taxon>
        <taxon>ecological metagenomes</taxon>
    </lineage>
</organism>
<sequence length="103" mass="11181">MYAVIASGGKQEKVSQGEKVQVELLGIADGEEVRFAPVLFVDGDTVLATPDQLKGVSVVGRVIGTTGGPKIDGFTYKRRTNQRRRYGHRQKYSVVEITSIAKG</sequence>
<dbReference type="Pfam" id="PF00829">
    <property type="entry name" value="Ribosomal_L21p"/>
    <property type="match status" value="1"/>
</dbReference>
<evidence type="ECO:0000313" key="5">
    <source>
        <dbReference type="EMBL" id="CAB5065762.1"/>
    </source>
</evidence>
<dbReference type="GO" id="GO:0005840">
    <property type="term" value="C:ribosome"/>
    <property type="evidence" value="ECO:0007669"/>
    <property type="project" value="UniProtKB-KW"/>
</dbReference>